<dbReference type="InterPro" id="IPR003593">
    <property type="entry name" value="AAA+_ATPase"/>
</dbReference>
<comment type="similarity">
    <text evidence="1">Belongs to the ABC transporter superfamily.</text>
</comment>
<dbReference type="GO" id="GO:0005524">
    <property type="term" value="F:ATP binding"/>
    <property type="evidence" value="ECO:0007669"/>
    <property type="project" value="UniProtKB-KW"/>
</dbReference>
<dbReference type="Pfam" id="PF00005">
    <property type="entry name" value="ABC_tran"/>
    <property type="match status" value="2"/>
</dbReference>
<feature type="region of interest" description="Disordered" evidence="5">
    <location>
        <begin position="285"/>
        <end position="310"/>
    </location>
</feature>
<dbReference type="EMBL" id="JH711573">
    <property type="protein sequence ID" value="EIW86765.1"/>
    <property type="molecule type" value="Genomic_DNA"/>
</dbReference>
<reference evidence="8" key="1">
    <citation type="journal article" date="2012" name="Science">
        <title>The Paleozoic origin of enzymatic lignin decomposition reconstructed from 31 fungal genomes.</title>
        <authorList>
            <person name="Floudas D."/>
            <person name="Binder M."/>
            <person name="Riley R."/>
            <person name="Barry K."/>
            <person name="Blanchette R.A."/>
            <person name="Henrissat B."/>
            <person name="Martinez A.T."/>
            <person name="Otillar R."/>
            <person name="Spatafora J.W."/>
            <person name="Yadav J.S."/>
            <person name="Aerts A."/>
            <person name="Benoit I."/>
            <person name="Boyd A."/>
            <person name="Carlson A."/>
            <person name="Copeland A."/>
            <person name="Coutinho P.M."/>
            <person name="de Vries R.P."/>
            <person name="Ferreira P."/>
            <person name="Findley K."/>
            <person name="Foster B."/>
            <person name="Gaskell J."/>
            <person name="Glotzer D."/>
            <person name="Gorecki P."/>
            <person name="Heitman J."/>
            <person name="Hesse C."/>
            <person name="Hori C."/>
            <person name="Igarashi K."/>
            <person name="Jurgens J.A."/>
            <person name="Kallen N."/>
            <person name="Kersten P."/>
            <person name="Kohler A."/>
            <person name="Kuees U."/>
            <person name="Kumar T.K.A."/>
            <person name="Kuo A."/>
            <person name="LaButti K."/>
            <person name="Larrondo L.F."/>
            <person name="Lindquist E."/>
            <person name="Ling A."/>
            <person name="Lombard V."/>
            <person name="Lucas S."/>
            <person name="Lundell T."/>
            <person name="Martin R."/>
            <person name="McLaughlin D.J."/>
            <person name="Morgenstern I."/>
            <person name="Morin E."/>
            <person name="Murat C."/>
            <person name="Nagy L.G."/>
            <person name="Nolan M."/>
            <person name="Ohm R.A."/>
            <person name="Patyshakuliyeva A."/>
            <person name="Rokas A."/>
            <person name="Ruiz-Duenas F.J."/>
            <person name="Sabat G."/>
            <person name="Salamov A."/>
            <person name="Samejima M."/>
            <person name="Schmutz J."/>
            <person name="Slot J.C."/>
            <person name="St John F."/>
            <person name="Stenlid J."/>
            <person name="Sun H."/>
            <person name="Sun S."/>
            <person name="Syed K."/>
            <person name="Tsang A."/>
            <person name="Wiebenga A."/>
            <person name="Young D."/>
            <person name="Pisabarro A."/>
            <person name="Eastwood D.C."/>
            <person name="Martin F."/>
            <person name="Cullen D."/>
            <person name="Grigoriev I.V."/>
            <person name="Hibbett D.S."/>
        </authorList>
    </citation>
    <scope>NUCLEOTIDE SEQUENCE [LARGE SCALE GENOMIC DNA]</scope>
    <source>
        <strain evidence="8">RWD-64-598 SS2</strain>
    </source>
</reference>
<dbReference type="PANTHER" id="PTHR43117">
    <property type="entry name" value="OSMOPROTECTANT IMPORT ATP-BINDING PROTEIN OSMV"/>
    <property type="match status" value="1"/>
</dbReference>
<organism evidence="7 8">
    <name type="scientific">Coniophora puteana (strain RWD-64-598)</name>
    <name type="common">Brown rot fungus</name>
    <dbReference type="NCBI Taxonomy" id="741705"/>
    <lineage>
        <taxon>Eukaryota</taxon>
        <taxon>Fungi</taxon>
        <taxon>Dikarya</taxon>
        <taxon>Basidiomycota</taxon>
        <taxon>Agaricomycotina</taxon>
        <taxon>Agaricomycetes</taxon>
        <taxon>Agaricomycetidae</taxon>
        <taxon>Boletales</taxon>
        <taxon>Coniophorineae</taxon>
        <taxon>Coniophoraceae</taxon>
        <taxon>Coniophora</taxon>
    </lineage>
</organism>
<evidence type="ECO:0000313" key="8">
    <source>
        <dbReference type="Proteomes" id="UP000053558"/>
    </source>
</evidence>
<evidence type="ECO:0000256" key="1">
    <source>
        <dbReference type="ARBA" id="ARBA00005417"/>
    </source>
</evidence>
<feature type="domain" description="ABC transporter" evidence="6">
    <location>
        <begin position="18"/>
        <end position="293"/>
    </location>
</feature>
<evidence type="ECO:0000256" key="4">
    <source>
        <dbReference type="ARBA" id="ARBA00022840"/>
    </source>
</evidence>
<keyword evidence="2" id="KW-0813">Transport</keyword>
<comment type="caution">
    <text evidence="7">The sequence shown here is derived from an EMBL/GenBank/DDBJ whole genome shotgun (WGS) entry which is preliminary data.</text>
</comment>
<keyword evidence="4" id="KW-0067">ATP-binding</keyword>
<protein>
    <submittedName>
        <fullName evidence="7">P-loop containing nucleoside triphosphate hydrolase protein</fullName>
    </submittedName>
</protein>
<dbReference type="OMA" id="WEIKKHI"/>
<dbReference type="PANTHER" id="PTHR43117:SF4">
    <property type="entry name" value="OSMOPROTECTANT IMPORT ATP-BINDING PROTEIN OSMV"/>
    <property type="match status" value="1"/>
</dbReference>
<feature type="compositionally biased region" description="Low complexity" evidence="5">
    <location>
        <begin position="296"/>
        <end position="310"/>
    </location>
</feature>
<evidence type="ECO:0000256" key="5">
    <source>
        <dbReference type="SAM" id="MobiDB-lite"/>
    </source>
</evidence>
<feature type="region of interest" description="Disordered" evidence="5">
    <location>
        <begin position="463"/>
        <end position="487"/>
    </location>
</feature>
<dbReference type="RefSeq" id="XP_007763472.1">
    <property type="nucleotide sequence ID" value="XM_007765282.1"/>
</dbReference>
<evidence type="ECO:0000256" key="3">
    <source>
        <dbReference type="ARBA" id="ARBA00022741"/>
    </source>
</evidence>
<proteinExistence type="inferred from homology"/>
<dbReference type="AlphaFoldDB" id="A0A5M3N7F1"/>
<feature type="domain" description="ABC transporter" evidence="6">
    <location>
        <begin position="314"/>
        <end position="589"/>
    </location>
</feature>
<dbReference type="GO" id="GO:0016887">
    <property type="term" value="F:ATP hydrolysis activity"/>
    <property type="evidence" value="ECO:0007669"/>
    <property type="project" value="InterPro"/>
</dbReference>
<dbReference type="InterPro" id="IPR027417">
    <property type="entry name" value="P-loop_NTPase"/>
</dbReference>
<feature type="compositionally biased region" description="Basic and acidic residues" evidence="5">
    <location>
        <begin position="285"/>
        <end position="295"/>
    </location>
</feature>
<keyword evidence="3" id="KW-0547">Nucleotide-binding</keyword>
<dbReference type="GeneID" id="19199155"/>
<accession>A0A5M3N7F1</accession>
<dbReference type="InterPro" id="IPR003439">
    <property type="entry name" value="ABC_transporter-like_ATP-bd"/>
</dbReference>
<dbReference type="Proteomes" id="UP000053558">
    <property type="component" value="Unassembled WGS sequence"/>
</dbReference>
<dbReference type="Gene3D" id="3.40.50.300">
    <property type="entry name" value="P-loop containing nucleotide triphosphate hydrolases"/>
    <property type="match status" value="2"/>
</dbReference>
<dbReference type="OrthoDB" id="10255969at2759"/>
<sequence length="589" mass="64897">MSVRLRQVRYQSSTVIRIPGSNIYRLGDSNFASPVFSNVTWTAKDGESWAVIGAGSNQKTALLRTLLGHFRITPPPAPSEGGLFPFLAQADPPRDPHTNVALVSFAHRPRTSGTGFYDYTARYGAVREEDRITLRESMFGDHDYLNLRPNKPEDQVSKSSEELAVEERKKALFEEMVERLGLSQLLDLPLVALSNGQTRRARIVKALLARPELLILDEPLTGLDVSNRPKLLDILHNLHVARNPRVLLGLRLQDPVPEWITHLALISEKGVITGQKDIVLEAEAKRSVREERDSQSRSSNASSSLSGSGRSTVVDLKNVSVTYGPRQVLKEINWTIREGQRWHLRGPNGSGKTTLLALLTGDHPQSYTQLGTSRHLRLFSRPRSRIPTPHLRSLIGVVSPELANAYPRRAGVSVWEVVGTGFDGAFVPGGLDGVGHGIDGPLSDEQRRWRVQRVREVMSGLGPSSWAPKQLHDPTADSQTDVDTHGGKLKASDVTFAERDFADLAAGEQAIVLLMRALVGRPRLVLLDEVWSGMDDSMVRAARAYLRDGGGVDDDQAAVVISHWEEEVPWNTGDGLRRISLEDGVATCS</sequence>
<evidence type="ECO:0000313" key="7">
    <source>
        <dbReference type="EMBL" id="EIW86765.1"/>
    </source>
</evidence>
<evidence type="ECO:0000259" key="6">
    <source>
        <dbReference type="PROSITE" id="PS50893"/>
    </source>
</evidence>
<name>A0A5M3N7F1_CONPW</name>
<keyword evidence="8" id="KW-1185">Reference proteome</keyword>
<dbReference type="KEGG" id="cput:CONPUDRAFT_115438"/>
<keyword evidence="7" id="KW-0378">Hydrolase</keyword>
<dbReference type="PROSITE" id="PS50893">
    <property type="entry name" value="ABC_TRANSPORTER_2"/>
    <property type="match status" value="2"/>
</dbReference>
<dbReference type="SMART" id="SM00382">
    <property type="entry name" value="AAA"/>
    <property type="match status" value="2"/>
</dbReference>
<gene>
    <name evidence="7" type="ORF">CONPUDRAFT_115438</name>
</gene>
<dbReference type="SUPFAM" id="SSF52540">
    <property type="entry name" value="P-loop containing nucleoside triphosphate hydrolases"/>
    <property type="match status" value="2"/>
</dbReference>
<evidence type="ECO:0000256" key="2">
    <source>
        <dbReference type="ARBA" id="ARBA00022448"/>
    </source>
</evidence>